<evidence type="ECO:0000256" key="2">
    <source>
        <dbReference type="ARBA" id="ARBA00005967"/>
    </source>
</evidence>
<dbReference type="InterPro" id="IPR033717">
    <property type="entry name" value="UDPK"/>
</dbReference>
<dbReference type="eggNOG" id="COG0818">
    <property type="taxonomic scope" value="Bacteria"/>
</dbReference>
<comment type="cofactor">
    <cofactor evidence="18">
        <name>Mg(2+)</name>
        <dbReference type="ChEBI" id="CHEBI:18420"/>
    </cofactor>
    <text evidence="18">Mn(2+), Zn(2+), Cd(2+) and Co(2+) support activity to lesser extents.</text>
</comment>
<keyword evidence="6 19" id="KW-0812">Transmembrane</keyword>
<evidence type="ECO:0000256" key="13">
    <source>
        <dbReference type="ARBA" id="ARBA00023209"/>
    </source>
</evidence>
<dbReference type="Gene3D" id="1.10.287.3610">
    <property type="match status" value="1"/>
</dbReference>
<evidence type="ECO:0000256" key="18">
    <source>
        <dbReference type="PIRSR" id="PIRSR600829-4"/>
    </source>
</evidence>
<evidence type="ECO:0000256" key="8">
    <source>
        <dbReference type="ARBA" id="ARBA00022777"/>
    </source>
</evidence>
<proteinExistence type="inferred from homology"/>
<keyword evidence="21" id="KW-1185">Reference proteome</keyword>
<dbReference type="PATRIC" id="fig|1308866.3.peg.1177"/>
<evidence type="ECO:0000256" key="10">
    <source>
        <dbReference type="ARBA" id="ARBA00022989"/>
    </source>
</evidence>
<name>N4WE38_9BACI</name>
<feature type="transmembrane region" description="Helical" evidence="19">
    <location>
        <begin position="32"/>
        <end position="51"/>
    </location>
</feature>
<comment type="subcellular location">
    <subcellularLocation>
        <location evidence="1">Cell membrane</location>
        <topology evidence="1">Multi-pass membrane protein</topology>
    </subcellularLocation>
</comment>
<evidence type="ECO:0000256" key="14">
    <source>
        <dbReference type="ARBA" id="ARBA00023264"/>
    </source>
</evidence>
<dbReference type="CDD" id="cd14265">
    <property type="entry name" value="UDPK_IM_like"/>
    <property type="match status" value="1"/>
</dbReference>
<dbReference type="PANTHER" id="PTHR34299">
    <property type="entry name" value="DIACYLGLYCEROL KINASE"/>
    <property type="match status" value="1"/>
</dbReference>
<evidence type="ECO:0000256" key="6">
    <source>
        <dbReference type="ARBA" id="ARBA00022692"/>
    </source>
</evidence>
<keyword evidence="13" id="KW-0594">Phospholipid biosynthesis</keyword>
<protein>
    <submittedName>
        <fullName evidence="20">Undecaprenol kinase</fullName>
    </submittedName>
</protein>
<dbReference type="Pfam" id="PF01219">
    <property type="entry name" value="DAGK_prokar"/>
    <property type="match status" value="1"/>
</dbReference>
<feature type="binding site" evidence="17">
    <location>
        <position position="29"/>
    </location>
    <ligand>
        <name>ATP</name>
        <dbReference type="ChEBI" id="CHEBI:30616"/>
    </ligand>
</feature>
<dbReference type="OrthoDB" id="9789934at2"/>
<evidence type="ECO:0000313" key="20">
    <source>
        <dbReference type="EMBL" id="ENH97504.1"/>
    </source>
</evidence>
<evidence type="ECO:0000256" key="3">
    <source>
        <dbReference type="ARBA" id="ARBA00022475"/>
    </source>
</evidence>
<evidence type="ECO:0000256" key="5">
    <source>
        <dbReference type="ARBA" id="ARBA00022679"/>
    </source>
</evidence>
<feature type="transmembrane region" description="Helical" evidence="19">
    <location>
        <begin position="97"/>
        <end position="118"/>
    </location>
</feature>
<feature type="binding site" evidence="17">
    <location>
        <begin position="95"/>
        <end position="96"/>
    </location>
    <ligand>
        <name>ATP</name>
        <dbReference type="ChEBI" id="CHEBI:30616"/>
    </ligand>
</feature>
<keyword evidence="4" id="KW-0444">Lipid biosynthesis</keyword>
<keyword evidence="18" id="KW-0479">Metal-binding</keyword>
<feature type="binding site" evidence="18">
    <location>
        <position position="29"/>
    </location>
    <ligand>
        <name>a divalent metal cation</name>
        <dbReference type="ChEBI" id="CHEBI:60240"/>
    </ligand>
</feature>
<keyword evidence="5" id="KW-0808">Transferase</keyword>
<sequence length="122" mass="13380">MASVYRGKHTMLRAFRFAFDGLKLALATERNVKIHIFVASVVIIAGLLSSLSVIEWVLLSLTISSVIAFELVNTAIETALDYLSPEWSKEIGQAKDLAAAAVFVVTIASVCIACFIFLPKWF</sequence>
<dbReference type="Proteomes" id="UP000012283">
    <property type="component" value="Unassembled WGS sequence"/>
</dbReference>
<dbReference type="GO" id="GO:0046872">
    <property type="term" value="F:metal ion binding"/>
    <property type="evidence" value="ECO:0007669"/>
    <property type="project" value="UniProtKB-KW"/>
</dbReference>
<dbReference type="GO" id="GO:0005524">
    <property type="term" value="F:ATP binding"/>
    <property type="evidence" value="ECO:0007669"/>
    <property type="project" value="UniProtKB-KW"/>
</dbReference>
<feature type="binding site" evidence="17">
    <location>
        <position position="77"/>
    </location>
    <ligand>
        <name>ATP</name>
        <dbReference type="ChEBI" id="CHEBI:30616"/>
    </ligand>
</feature>
<keyword evidence="9 17" id="KW-0067">ATP-binding</keyword>
<feature type="binding site" evidence="16">
    <location>
        <position position="70"/>
    </location>
    <ligand>
        <name>substrate</name>
    </ligand>
</feature>
<dbReference type="STRING" id="1308866.J416_05818"/>
<keyword evidence="3" id="KW-1003">Cell membrane</keyword>
<keyword evidence="18" id="KW-0460">Magnesium</keyword>
<keyword evidence="8 20" id="KW-0418">Kinase</keyword>
<evidence type="ECO:0000256" key="4">
    <source>
        <dbReference type="ARBA" id="ARBA00022516"/>
    </source>
</evidence>
<keyword evidence="7 17" id="KW-0547">Nucleotide-binding</keyword>
<feature type="active site" description="Proton acceptor" evidence="15">
    <location>
        <position position="70"/>
    </location>
</feature>
<evidence type="ECO:0000256" key="19">
    <source>
        <dbReference type="SAM" id="Phobius"/>
    </source>
</evidence>
<evidence type="ECO:0000256" key="15">
    <source>
        <dbReference type="PIRSR" id="PIRSR600829-1"/>
    </source>
</evidence>
<dbReference type="InterPro" id="IPR036945">
    <property type="entry name" value="DAGK_sf"/>
</dbReference>
<evidence type="ECO:0000256" key="11">
    <source>
        <dbReference type="ARBA" id="ARBA00023098"/>
    </source>
</evidence>
<keyword evidence="11" id="KW-0443">Lipid metabolism</keyword>
<feature type="binding site" evidence="18">
    <location>
        <position position="77"/>
    </location>
    <ligand>
        <name>a divalent metal cation</name>
        <dbReference type="ChEBI" id="CHEBI:60240"/>
    </ligand>
</feature>
<dbReference type="GO" id="GO:0008654">
    <property type="term" value="P:phospholipid biosynthetic process"/>
    <property type="evidence" value="ECO:0007669"/>
    <property type="project" value="UniProtKB-KW"/>
</dbReference>
<dbReference type="InterPro" id="IPR000829">
    <property type="entry name" value="DAGK"/>
</dbReference>
<evidence type="ECO:0000256" key="7">
    <source>
        <dbReference type="ARBA" id="ARBA00022741"/>
    </source>
</evidence>
<organism evidence="20 21">
    <name type="scientific">Gracilibacillus halophilus YIM-C55.5</name>
    <dbReference type="NCBI Taxonomy" id="1308866"/>
    <lineage>
        <taxon>Bacteria</taxon>
        <taxon>Bacillati</taxon>
        <taxon>Bacillota</taxon>
        <taxon>Bacilli</taxon>
        <taxon>Bacillales</taxon>
        <taxon>Bacillaceae</taxon>
        <taxon>Gracilibacillus</taxon>
    </lineage>
</organism>
<dbReference type="EMBL" id="APML01000019">
    <property type="protein sequence ID" value="ENH97504.1"/>
    <property type="molecule type" value="Genomic_DNA"/>
</dbReference>
<comment type="caution">
    <text evidence="20">The sequence shown here is derived from an EMBL/GenBank/DDBJ whole genome shotgun (WGS) entry which is preliminary data.</text>
</comment>
<evidence type="ECO:0000313" key="21">
    <source>
        <dbReference type="Proteomes" id="UP000012283"/>
    </source>
</evidence>
<gene>
    <name evidence="20" type="ORF">J416_05818</name>
</gene>
<dbReference type="PANTHER" id="PTHR34299:SF1">
    <property type="entry name" value="DIACYLGLYCEROL KINASE"/>
    <property type="match status" value="1"/>
</dbReference>
<reference evidence="20 21" key="1">
    <citation type="submission" date="2013-03" db="EMBL/GenBank/DDBJ databases">
        <title>Draft genome sequence of Gracibacillus halophilus YIM-C55.5, a moderately halophilic and thermophilic organism from the Xiaochaidamu salt lake.</title>
        <authorList>
            <person name="Sugumar T."/>
            <person name="Polireddy D.R."/>
            <person name="Antony A."/>
            <person name="Madhava Y.R."/>
            <person name="Sivakumar N."/>
        </authorList>
    </citation>
    <scope>NUCLEOTIDE SEQUENCE [LARGE SCALE GENOMIC DNA]</scope>
    <source>
        <strain evidence="20 21">YIM-C55.5</strain>
    </source>
</reference>
<evidence type="ECO:0000256" key="17">
    <source>
        <dbReference type="PIRSR" id="PIRSR600829-3"/>
    </source>
</evidence>
<evidence type="ECO:0000256" key="12">
    <source>
        <dbReference type="ARBA" id="ARBA00023136"/>
    </source>
</evidence>
<accession>N4WE38</accession>
<keyword evidence="10 19" id="KW-1133">Transmembrane helix</keyword>
<evidence type="ECO:0000256" key="1">
    <source>
        <dbReference type="ARBA" id="ARBA00004651"/>
    </source>
</evidence>
<keyword evidence="12 19" id="KW-0472">Membrane</keyword>
<evidence type="ECO:0000256" key="16">
    <source>
        <dbReference type="PIRSR" id="PIRSR600829-2"/>
    </source>
</evidence>
<dbReference type="RefSeq" id="WP_003466539.1">
    <property type="nucleotide sequence ID" value="NZ_APML01000019.1"/>
</dbReference>
<evidence type="ECO:0000256" key="9">
    <source>
        <dbReference type="ARBA" id="ARBA00022840"/>
    </source>
</evidence>
<comment type="similarity">
    <text evidence="2">Belongs to the bacterial diacylglycerol kinase family.</text>
</comment>
<dbReference type="GO" id="GO:0005886">
    <property type="term" value="C:plasma membrane"/>
    <property type="evidence" value="ECO:0007669"/>
    <property type="project" value="UniProtKB-SubCell"/>
</dbReference>
<dbReference type="GO" id="GO:0016301">
    <property type="term" value="F:kinase activity"/>
    <property type="evidence" value="ECO:0007669"/>
    <property type="project" value="UniProtKB-KW"/>
</dbReference>
<dbReference type="AlphaFoldDB" id="N4WE38"/>
<keyword evidence="14" id="KW-1208">Phospholipid metabolism</keyword>